<proteinExistence type="predicted"/>
<protein>
    <submittedName>
        <fullName evidence="2">Uncharacterized protein</fullName>
    </submittedName>
</protein>
<gene>
    <name evidence="2" type="ORF">OC842_007339</name>
</gene>
<feature type="compositionally biased region" description="Acidic residues" evidence="1">
    <location>
        <begin position="239"/>
        <end position="258"/>
    </location>
</feature>
<dbReference type="EMBL" id="JAPDMQ010000916">
    <property type="protein sequence ID" value="KAK0519745.1"/>
    <property type="molecule type" value="Genomic_DNA"/>
</dbReference>
<comment type="caution">
    <text evidence="2">The sequence shown here is derived from an EMBL/GenBank/DDBJ whole genome shotgun (WGS) entry which is preliminary data.</text>
</comment>
<feature type="region of interest" description="Disordered" evidence="1">
    <location>
        <begin position="153"/>
        <end position="177"/>
    </location>
</feature>
<feature type="compositionally biased region" description="Low complexity" evidence="1">
    <location>
        <begin position="259"/>
        <end position="278"/>
    </location>
</feature>
<sequence>MSPDLLDFSAGEGLRRAVLLKNALLADRIQQQLQLQLQLQQQQQQQQQQAALMAAQAAHNDDGFIPLAYPWQQQLQAPAPAPVALSSPRSQLSLPSPYFVGHGGDDLTSSSSSSSSASASPSASPSSSVSSLEASIIEEREQAWFDDVLSELEAGDFPPAPPAAHCLDNADEDTDEADNEQLLASLTASLQLSRDGHSHHPAPGIDISESVPSLRSSSTSFELGASLDDVPDLVHDDGMDSSDDEHLGDDDDDDDEQDAAPATPPSSSTLISSSSPASHQQQIKQPLPPVSPLVALASPPSVPVPVPVSVSISNPNSLPQPAFLDRHRSLLLPTSASPPSSQTLSSQQAPLTAQALDKLFQQQHQQHQHEDSAILHLLPPVFAFPAASPLRPRSMRVP</sequence>
<feature type="region of interest" description="Disordered" evidence="1">
    <location>
        <begin position="192"/>
        <end position="300"/>
    </location>
</feature>
<evidence type="ECO:0000256" key="1">
    <source>
        <dbReference type="SAM" id="MobiDB-lite"/>
    </source>
</evidence>
<name>A0AAN6JMJ7_9BASI</name>
<dbReference type="AlphaFoldDB" id="A0AAN6JMJ7"/>
<feature type="region of interest" description="Disordered" evidence="1">
    <location>
        <begin position="96"/>
        <end position="133"/>
    </location>
</feature>
<feature type="compositionally biased region" description="Low complexity" evidence="1">
    <location>
        <begin position="109"/>
        <end position="131"/>
    </location>
</feature>
<reference evidence="2" key="1">
    <citation type="journal article" date="2023" name="PhytoFront">
        <title>Draft Genome Resources of Seven Strains of Tilletia horrida, Causal Agent of Kernel Smut of Rice.</title>
        <authorList>
            <person name="Khanal S."/>
            <person name="Antony Babu S."/>
            <person name="Zhou X.G."/>
        </authorList>
    </citation>
    <scope>NUCLEOTIDE SEQUENCE</scope>
    <source>
        <strain evidence="2">TX3</strain>
    </source>
</reference>
<feature type="compositionally biased region" description="Polar residues" evidence="1">
    <location>
        <begin position="210"/>
        <end position="221"/>
    </location>
</feature>
<dbReference type="Proteomes" id="UP001176521">
    <property type="component" value="Unassembled WGS sequence"/>
</dbReference>
<evidence type="ECO:0000313" key="3">
    <source>
        <dbReference type="Proteomes" id="UP001176521"/>
    </source>
</evidence>
<keyword evidence="3" id="KW-1185">Reference proteome</keyword>
<organism evidence="2 3">
    <name type="scientific">Tilletia horrida</name>
    <dbReference type="NCBI Taxonomy" id="155126"/>
    <lineage>
        <taxon>Eukaryota</taxon>
        <taxon>Fungi</taxon>
        <taxon>Dikarya</taxon>
        <taxon>Basidiomycota</taxon>
        <taxon>Ustilaginomycotina</taxon>
        <taxon>Exobasidiomycetes</taxon>
        <taxon>Tilletiales</taxon>
        <taxon>Tilletiaceae</taxon>
        <taxon>Tilletia</taxon>
    </lineage>
</organism>
<accession>A0AAN6JMJ7</accession>
<evidence type="ECO:0000313" key="2">
    <source>
        <dbReference type="EMBL" id="KAK0519745.1"/>
    </source>
</evidence>